<evidence type="ECO:0000313" key="1">
    <source>
        <dbReference type="EMBL" id="KAI4864384.1"/>
    </source>
</evidence>
<comment type="caution">
    <text evidence="1">The sequence shown here is derived from an EMBL/GenBank/DDBJ whole genome shotgun (WGS) entry which is preliminary data.</text>
</comment>
<gene>
    <name evidence="1" type="ORF">F4820DRAFT_336753</name>
</gene>
<accession>A0ACB9YY67</accession>
<dbReference type="Proteomes" id="UP001497700">
    <property type="component" value="Unassembled WGS sequence"/>
</dbReference>
<evidence type="ECO:0000313" key="2">
    <source>
        <dbReference type="Proteomes" id="UP001497700"/>
    </source>
</evidence>
<dbReference type="EMBL" id="MU393487">
    <property type="protein sequence ID" value="KAI4864384.1"/>
    <property type="molecule type" value="Genomic_DNA"/>
</dbReference>
<protein>
    <submittedName>
        <fullName evidence="1">SET domain-containing protein</fullName>
    </submittedName>
</protein>
<name>A0ACB9YY67_9PEZI</name>
<organism evidence="1 2">
    <name type="scientific">Hypoxylon rubiginosum</name>
    <dbReference type="NCBI Taxonomy" id="110542"/>
    <lineage>
        <taxon>Eukaryota</taxon>
        <taxon>Fungi</taxon>
        <taxon>Dikarya</taxon>
        <taxon>Ascomycota</taxon>
        <taxon>Pezizomycotina</taxon>
        <taxon>Sordariomycetes</taxon>
        <taxon>Xylariomycetidae</taxon>
        <taxon>Xylariales</taxon>
        <taxon>Hypoxylaceae</taxon>
        <taxon>Hypoxylon</taxon>
    </lineage>
</organism>
<keyword evidence="2" id="KW-1185">Reference proteome</keyword>
<reference evidence="1 2" key="1">
    <citation type="journal article" date="2022" name="New Phytol.">
        <title>Ecological generalism drives hyperdiversity of secondary metabolite gene clusters in xylarialean endophytes.</title>
        <authorList>
            <person name="Franco M.E.E."/>
            <person name="Wisecaver J.H."/>
            <person name="Arnold A.E."/>
            <person name="Ju Y.M."/>
            <person name="Slot J.C."/>
            <person name="Ahrendt S."/>
            <person name="Moore L.P."/>
            <person name="Eastman K.E."/>
            <person name="Scott K."/>
            <person name="Konkel Z."/>
            <person name="Mondo S.J."/>
            <person name="Kuo A."/>
            <person name="Hayes R.D."/>
            <person name="Haridas S."/>
            <person name="Andreopoulos B."/>
            <person name="Riley R."/>
            <person name="LaButti K."/>
            <person name="Pangilinan J."/>
            <person name="Lipzen A."/>
            <person name="Amirebrahimi M."/>
            <person name="Yan J."/>
            <person name="Adam C."/>
            <person name="Keymanesh K."/>
            <person name="Ng V."/>
            <person name="Louie K."/>
            <person name="Northen T."/>
            <person name="Drula E."/>
            <person name="Henrissat B."/>
            <person name="Hsieh H.M."/>
            <person name="Youens-Clark K."/>
            <person name="Lutzoni F."/>
            <person name="Miadlikowska J."/>
            <person name="Eastwood D.C."/>
            <person name="Hamelin R.C."/>
            <person name="Grigoriev I.V."/>
            <person name="U'Ren J.M."/>
        </authorList>
    </citation>
    <scope>NUCLEOTIDE SEQUENCE [LARGE SCALE GENOMIC DNA]</scope>
    <source>
        <strain evidence="1 2">CBS 119005</strain>
    </source>
</reference>
<sequence>MWYFALLFALWLGRGAIGAQPSEVPAWLREYDFDPPLQCSSNAAGPLDPRDAEVMCPLPVDDETAFERRSWRPWTFPPVCITPEEEAGPKLCVYTYQKLRGDTGISILTTPETAAAGVGIVEDSDPKWVDWARGSPLVVADPPPYEFKELEGRGVGVIANRTIRSGEVVMLRHPVIVRHMDPRPWKQQDSMKLLHRAAVQLPPKDGLKMMELAHSKGGYVIDDIINTNAFGVLINDVDHSGLYVDVSRLNHACKPNMFSRFSSTTLGMEVVAYRDIEPGEELTFSYTPLNLMSEQRQSLIREWGFNCTCSLCASTHESAASDRRRGRIQDLLGELDRPEIRNHAAVEKRVSEILDLCEKEAMAAQVGDFYTIVAEVYSSMGDMNSARKYGELALKELKHFAGYDHDRTRSATMFLKGLDKKART</sequence>
<proteinExistence type="predicted"/>